<dbReference type="Proteomes" id="UP001305928">
    <property type="component" value="Chromosome"/>
</dbReference>
<evidence type="ECO:0000313" key="2">
    <source>
        <dbReference type="Proteomes" id="UP001305928"/>
    </source>
</evidence>
<protein>
    <submittedName>
        <fullName evidence="1">Uncharacterized protein</fullName>
    </submittedName>
</protein>
<name>A0ABZ0PXX7_9PSED</name>
<proteinExistence type="predicted"/>
<organism evidence="1 2">
    <name type="scientific">Pseudomonas benzenivorans</name>
    <dbReference type="NCBI Taxonomy" id="556533"/>
    <lineage>
        <taxon>Bacteria</taxon>
        <taxon>Pseudomonadati</taxon>
        <taxon>Pseudomonadota</taxon>
        <taxon>Gammaproteobacteria</taxon>
        <taxon>Pseudomonadales</taxon>
        <taxon>Pseudomonadaceae</taxon>
        <taxon>Pseudomonas</taxon>
    </lineage>
</organism>
<keyword evidence="2" id="KW-1185">Reference proteome</keyword>
<reference evidence="1 2" key="1">
    <citation type="submission" date="2023-11" db="EMBL/GenBank/DDBJ databases">
        <title>Complete genome of Pseudomonas benzenivorans BA3361.</title>
        <authorList>
            <person name="Shin S.Y."/>
            <person name="Song J."/>
            <person name="Kang H."/>
        </authorList>
    </citation>
    <scope>NUCLEOTIDE SEQUENCE [LARGE SCALE GENOMIC DNA]</scope>
    <source>
        <strain evidence="1 2">HNIBRBA3361</strain>
    </source>
</reference>
<gene>
    <name evidence="1" type="ORF">SBP02_01480</name>
</gene>
<dbReference type="RefSeq" id="WP_318644650.1">
    <property type="nucleotide sequence ID" value="NZ_CP137892.1"/>
</dbReference>
<evidence type="ECO:0000313" key="1">
    <source>
        <dbReference type="EMBL" id="WPC05452.1"/>
    </source>
</evidence>
<sequence length="168" mass="19044">MPGKIMMYYGGFEVEEMFDASQWFASGMYRHRHIEADGGASNVTMLRNKPLPFTRDQLEDLPFVAAGAFDYGPLEGTDIQPLLLDPPDLSKRVRYAYSAFAEPNKPTDYHQLFIELQGQRYVVTFARDAQSGEALPGGFAEQVVGEYASQAEYRKVFAEIDEAERKQR</sequence>
<accession>A0ABZ0PXX7</accession>
<dbReference type="EMBL" id="CP137892">
    <property type="protein sequence ID" value="WPC05452.1"/>
    <property type="molecule type" value="Genomic_DNA"/>
</dbReference>